<name>A0ABW2SNI0_9ACTO</name>
<evidence type="ECO:0000256" key="1">
    <source>
        <dbReference type="ARBA" id="ARBA00023125"/>
    </source>
</evidence>
<dbReference type="Pfam" id="PF00486">
    <property type="entry name" value="Trans_reg_C"/>
    <property type="match status" value="1"/>
</dbReference>
<dbReference type="RefSeq" id="WP_380975131.1">
    <property type="nucleotide sequence ID" value="NZ_JBHTEF010000001.1"/>
</dbReference>
<dbReference type="SUPFAM" id="SSF52743">
    <property type="entry name" value="Subtilisin-like"/>
    <property type="match status" value="1"/>
</dbReference>
<reference evidence="4" key="1">
    <citation type="journal article" date="2019" name="Int. J. Syst. Evol. Microbiol.">
        <title>The Global Catalogue of Microorganisms (GCM) 10K type strain sequencing project: providing services to taxonomists for standard genome sequencing and annotation.</title>
        <authorList>
            <consortium name="The Broad Institute Genomics Platform"/>
            <consortium name="The Broad Institute Genome Sequencing Center for Infectious Disease"/>
            <person name="Wu L."/>
            <person name="Ma J."/>
        </authorList>
    </citation>
    <scope>NUCLEOTIDE SEQUENCE [LARGE SCALE GENOMIC DNA]</scope>
    <source>
        <strain evidence="4">CCUG 56698</strain>
    </source>
</reference>
<dbReference type="InterPro" id="IPR036388">
    <property type="entry name" value="WH-like_DNA-bd_sf"/>
</dbReference>
<dbReference type="Gene3D" id="1.10.10.10">
    <property type="entry name" value="Winged helix-like DNA-binding domain superfamily/Winged helix DNA-binding domain"/>
    <property type="match status" value="1"/>
</dbReference>
<dbReference type="Proteomes" id="UP001596527">
    <property type="component" value="Unassembled WGS sequence"/>
</dbReference>
<accession>A0ABW2SNI0</accession>
<keyword evidence="1" id="KW-0238">DNA-binding</keyword>
<dbReference type="EMBL" id="JBHTEF010000001">
    <property type="protein sequence ID" value="MFC7581647.1"/>
    <property type="molecule type" value="Genomic_DNA"/>
</dbReference>
<sequence>MTGADITVASVDTGVQYDHRALANQHRGDNSVWTFQEITATVWKMPFLGDADMVLSAVKRLRRRVLVVTTELRILSVRGIGFRLTLLAAGETRREHPLPRSEPA</sequence>
<comment type="caution">
    <text evidence="3">The sequence shown here is derived from an EMBL/GenBank/DDBJ whole genome shotgun (WGS) entry which is preliminary data.</text>
</comment>
<dbReference type="SUPFAM" id="SSF46894">
    <property type="entry name" value="C-terminal effector domain of the bipartite response regulators"/>
    <property type="match status" value="1"/>
</dbReference>
<gene>
    <name evidence="3" type="ORF">ACFQWG_10625</name>
</gene>
<protein>
    <submittedName>
        <fullName evidence="3">Winged helix-turn-helix domain-containing protein</fullName>
    </submittedName>
</protein>
<keyword evidence="4" id="KW-1185">Reference proteome</keyword>
<evidence type="ECO:0000313" key="4">
    <source>
        <dbReference type="Proteomes" id="UP001596527"/>
    </source>
</evidence>
<dbReference type="InterPro" id="IPR001867">
    <property type="entry name" value="OmpR/PhoB-type_DNA-bd"/>
</dbReference>
<dbReference type="InterPro" id="IPR036852">
    <property type="entry name" value="Peptidase_S8/S53_dom_sf"/>
</dbReference>
<evidence type="ECO:0000259" key="2">
    <source>
        <dbReference type="Pfam" id="PF00486"/>
    </source>
</evidence>
<organism evidence="3 4">
    <name type="scientific">Schaalia naturae</name>
    <dbReference type="NCBI Taxonomy" id="635203"/>
    <lineage>
        <taxon>Bacteria</taxon>
        <taxon>Bacillati</taxon>
        <taxon>Actinomycetota</taxon>
        <taxon>Actinomycetes</taxon>
        <taxon>Actinomycetales</taxon>
        <taxon>Actinomycetaceae</taxon>
        <taxon>Schaalia</taxon>
    </lineage>
</organism>
<feature type="domain" description="OmpR/PhoB-type" evidence="2">
    <location>
        <begin position="30"/>
        <end position="84"/>
    </location>
</feature>
<proteinExistence type="predicted"/>
<evidence type="ECO:0000313" key="3">
    <source>
        <dbReference type="EMBL" id="MFC7581647.1"/>
    </source>
</evidence>
<dbReference type="InterPro" id="IPR016032">
    <property type="entry name" value="Sig_transdc_resp-reg_C-effctor"/>
</dbReference>